<proteinExistence type="predicted"/>
<dbReference type="InterPro" id="IPR029033">
    <property type="entry name" value="His_PPase_superfam"/>
</dbReference>
<keyword evidence="1" id="KW-0812">Transmembrane</keyword>
<name>A0A7S1D307_CYCTE</name>
<organism evidence="2">
    <name type="scientific">Cyclophora tenuis</name>
    <name type="common">Marine diatom</name>
    <dbReference type="NCBI Taxonomy" id="216820"/>
    <lineage>
        <taxon>Eukaryota</taxon>
        <taxon>Sar</taxon>
        <taxon>Stramenopiles</taxon>
        <taxon>Ochrophyta</taxon>
        <taxon>Bacillariophyta</taxon>
        <taxon>Fragilariophyceae</taxon>
        <taxon>Fragilariophycidae</taxon>
        <taxon>Cyclophorales</taxon>
        <taxon>Cyclophoraceae</taxon>
        <taxon>Cyclophora</taxon>
    </lineage>
</organism>
<keyword evidence="1" id="KW-1133">Transmembrane helix</keyword>
<evidence type="ECO:0000313" key="2">
    <source>
        <dbReference type="EMBL" id="CAD8935198.1"/>
    </source>
</evidence>
<gene>
    <name evidence="2" type="ORF">CTEN0397_LOCUS6232</name>
</gene>
<sequence>MDPNLWGDDDWPPYASSVILEIHRLIGGMADETLYPSDFGFRLIYNGQVLTALMSGCPADRELCDIHVLMDRVRPMARRDNPECHNSLQQQQQQHPTRSATKMVSLLSQSAGGIILMIAVVLVSALLGGVGTVWYLTTRTRRRRRSAHARNYNYSNNNYDTITFVEDEEVFEIPKIQVV</sequence>
<keyword evidence="1" id="KW-0472">Membrane</keyword>
<evidence type="ECO:0000256" key="1">
    <source>
        <dbReference type="SAM" id="Phobius"/>
    </source>
</evidence>
<dbReference type="SUPFAM" id="SSF53254">
    <property type="entry name" value="Phosphoglycerate mutase-like"/>
    <property type="match status" value="1"/>
</dbReference>
<protein>
    <submittedName>
        <fullName evidence="2">Uncharacterized protein</fullName>
    </submittedName>
</protein>
<reference evidence="2" key="1">
    <citation type="submission" date="2021-01" db="EMBL/GenBank/DDBJ databases">
        <authorList>
            <person name="Corre E."/>
            <person name="Pelletier E."/>
            <person name="Niang G."/>
            <person name="Scheremetjew M."/>
            <person name="Finn R."/>
            <person name="Kale V."/>
            <person name="Holt S."/>
            <person name="Cochrane G."/>
            <person name="Meng A."/>
            <person name="Brown T."/>
            <person name="Cohen L."/>
        </authorList>
    </citation>
    <scope>NUCLEOTIDE SEQUENCE</scope>
    <source>
        <strain evidence="2">ECT3854</strain>
    </source>
</reference>
<accession>A0A7S1D307</accession>
<dbReference type="AlphaFoldDB" id="A0A7S1D307"/>
<dbReference type="Gene3D" id="3.40.50.1240">
    <property type="entry name" value="Phosphoglycerate mutase-like"/>
    <property type="match status" value="1"/>
</dbReference>
<feature type="transmembrane region" description="Helical" evidence="1">
    <location>
        <begin position="111"/>
        <end position="136"/>
    </location>
</feature>
<dbReference type="EMBL" id="HBFW01009641">
    <property type="protein sequence ID" value="CAD8935198.1"/>
    <property type="molecule type" value="Transcribed_RNA"/>
</dbReference>